<dbReference type="AlphaFoldDB" id="A0A815QQ15"/>
<dbReference type="Proteomes" id="UP000663828">
    <property type="component" value="Unassembled WGS sequence"/>
</dbReference>
<accession>A0A815QQ15</accession>
<evidence type="ECO:0000313" key="2">
    <source>
        <dbReference type="EMBL" id="CAF1466208.1"/>
    </source>
</evidence>
<comment type="caution">
    <text evidence="2">The sequence shown here is derived from an EMBL/GenBank/DDBJ whole genome shotgun (WGS) entry which is preliminary data.</text>
</comment>
<evidence type="ECO:0000256" key="1">
    <source>
        <dbReference type="SAM" id="MobiDB-lite"/>
    </source>
</evidence>
<sequence length="137" mass="15774">MIDDEKQDIPSATSPATRPKDDEARLFWSRSVSLPERSLPSQRKQIIPATRPHYLPPDTLMYPLFSAIQRKSWIRAKRLCRELIACEPERKIYHELYLRLDQITNLANQRHQSRTIASSVSKIVAEITGDNSSSETV</sequence>
<reference evidence="2" key="1">
    <citation type="submission" date="2021-02" db="EMBL/GenBank/DDBJ databases">
        <authorList>
            <person name="Nowell W R."/>
        </authorList>
    </citation>
    <scope>NUCLEOTIDE SEQUENCE</scope>
</reference>
<proteinExistence type="predicted"/>
<keyword evidence="3" id="KW-1185">Reference proteome</keyword>
<protein>
    <submittedName>
        <fullName evidence="2">Uncharacterized protein</fullName>
    </submittedName>
</protein>
<organism evidence="2 3">
    <name type="scientific">Adineta ricciae</name>
    <name type="common">Rotifer</name>
    <dbReference type="NCBI Taxonomy" id="249248"/>
    <lineage>
        <taxon>Eukaryota</taxon>
        <taxon>Metazoa</taxon>
        <taxon>Spiralia</taxon>
        <taxon>Gnathifera</taxon>
        <taxon>Rotifera</taxon>
        <taxon>Eurotatoria</taxon>
        <taxon>Bdelloidea</taxon>
        <taxon>Adinetida</taxon>
        <taxon>Adinetidae</taxon>
        <taxon>Adineta</taxon>
    </lineage>
</organism>
<gene>
    <name evidence="2" type="ORF">XAT740_LOCUS37712</name>
</gene>
<name>A0A815QQ15_ADIRI</name>
<evidence type="ECO:0000313" key="3">
    <source>
        <dbReference type="Proteomes" id="UP000663828"/>
    </source>
</evidence>
<feature type="region of interest" description="Disordered" evidence="1">
    <location>
        <begin position="1"/>
        <end position="20"/>
    </location>
</feature>
<dbReference type="EMBL" id="CAJNOR010003994">
    <property type="protein sequence ID" value="CAF1466208.1"/>
    <property type="molecule type" value="Genomic_DNA"/>
</dbReference>